<gene>
    <name evidence="1" type="ORF">Aconfl_37190</name>
</gene>
<proteinExistence type="predicted"/>
<reference evidence="1 2" key="1">
    <citation type="submission" date="2023-08" db="EMBL/GenBank/DDBJ databases">
        <title>Draft genome sequence of Algoriphagus confluentis.</title>
        <authorList>
            <person name="Takatani N."/>
            <person name="Hosokawa M."/>
            <person name="Sawabe T."/>
        </authorList>
    </citation>
    <scope>NUCLEOTIDE SEQUENCE [LARGE SCALE GENOMIC DNA]</scope>
    <source>
        <strain evidence="1 2">NBRC 111222</strain>
    </source>
</reference>
<accession>A0ABQ6PT05</accession>
<protein>
    <submittedName>
        <fullName evidence="1">Thioredoxin family protein</fullName>
    </submittedName>
</protein>
<organism evidence="1 2">
    <name type="scientific">Algoriphagus confluentis</name>
    <dbReference type="NCBI Taxonomy" id="1697556"/>
    <lineage>
        <taxon>Bacteria</taxon>
        <taxon>Pseudomonadati</taxon>
        <taxon>Bacteroidota</taxon>
        <taxon>Cytophagia</taxon>
        <taxon>Cytophagales</taxon>
        <taxon>Cyclobacteriaceae</taxon>
        <taxon>Algoriphagus</taxon>
    </lineage>
</organism>
<dbReference type="RefSeq" id="WP_338225777.1">
    <property type="nucleotide sequence ID" value="NZ_BTPD01000014.1"/>
</dbReference>
<keyword evidence="2" id="KW-1185">Reference proteome</keyword>
<dbReference type="Proteomes" id="UP001338309">
    <property type="component" value="Unassembled WGS sequence"/>
</dbReference>
<dbReference type="EMBL" id="BTPD01000014">
    <property type="protein sequence ID" value="GMQ31076.1"/>
    <property type="molecule type" value="Genomic_DNA"/>
</dbReference>
<comment type="caution">
    <text evidence="1">The sequence shown here is derived from an EMBL/GenBank/DDBJ whole genome shotgun (WGS) entry which is preliminary data.</text>
</comment>
<name>A0ABQ6PT05_9BACT</name>
<dbReference type="InterPro" id="IPR036249">
    <property type="entry name" value="Thioredoxin-like_sf"/>
</dbReference>
<dbReference type="Pfam" id="PF14595">
    <property type="entry name" value="Thioredoxin_9"/>
    <property type="match status" value="1"/>
</dbReference>
<evidence type="ECO:0000313" key="2">
    <source>
        <dbReference type="Proteomes" id="UP001338309"/>
    </source>
</evidence>
<sequence>MEQHLGSITRDLIHHAMSYQEYRFLIDQLLAENKTTGHNHSEAYLDYTRMNVQRMNRWDKTAKVSPLLKETVEAIQENQIWLVITEAWCGDAAQNIPYLVKLAEFNPKVQIKFILRDEHPEVMDEYLTNGTRSIPKVVGMTADLSCELFTWGPRPASAHELVLEYKRDSKGMSYKEFSETLHLWYARNKNQELEAELLPLITNTLVS</sequence>
<dbReference type="SUPFAM" id="SSF52833">
    <property type="entry name" value="Thioredoxin-like"/>
    <property type="match status" value="1"/>
</dbReference>
<dbReference type="Gene3D" id="3.40.30.10">
    <property type="entry name" value="Glutaredoxin"/>
    <property type="match status" value="1"/>
</dbReference>
<evidence type="ECO:0000313" key="1">
    <source>
        <dbReference type="EMBL" id="GMQ31076.1"/>
    </source>
</evidence>